<keyword evidence="3" id="KW-1185">Reference proteome</keyword>
<dbReference type="InterPro" id="IPR036047">
    <property type="entry name" value="F-box-like_dom_sf"/>
</dbReference>
<proteinExistence type="predicted"/>
<reference evidence="2 3" key="1">
    <citation type="submission" date="2014-06" db="EMBL/GenBank/DDBJ databases">
        <authorList>
            <consortium name="DOE Joint Genome Institute"/>
            <person name="Kuo A."/>
            <person name="Kohler A."/>
            <person name="Nagy L.G."/>
            <person name="Floudas D."/>
            <person name="Copeland A."/>
            <person name="Barry K.W."/>
            <person name="Cichocki N."/>
            <person name="Veneault-Fourrey C."/>
            <person name="LaButti K."/>
            <person name="Lindquist E.A."/>
            <person name="Lipzen A."/>
            <person name="Lundell T."/>
            <person name="Morin E."/>
            <person name="Murat C."/>
            <person name="Sun H."/>
            <person name="Tunlid A."/>
            <person name="Henrissat B."/>
            <person name="Grigoriev I.V."/>
            <person name="Hibbett D.S."/>
            <person name="Martin F."/>
            <person name="Nordberg H.P."/>
            <person name="Cantor M.N."/>
            <person name="Hua S.X."/>
        </authorList>
    </citation>
    <scope>NUCLEOTIDE SEQUENCE [LARGE SCALE GENOMIC DNA]</scope>
    <source>
        <strain evidence="2 3">ATCC 200175</strain>
    </source>
</reference>
<dbReference type="InterPro" id="IPR001810">
    <property type="entry name" value="F-box_dom"/>
</dbReference>
<evidence type="ECO:0000313" key="3">
    <source>
        <dbReference type="Proteomes" id="UP000053647"/>
    </source>
</evidence>
<dbReference type="SUPFAM" id="SSF81383">
    <property type="entry name" value="F-box domain"/>
    <property type="match status" value="1"/>
</dbReference>
<accession>A0A0C9TJX5</accession>
<dbReference type="SMART" id="SM00256">
    <property type="entry name" value="FBOX"/>
    <property type="match status" value="1"/>
</dbReference>
<sequence>MLGQLPIDVLYEILRSLSIQDIVRLQRVSNRFYEITQERIVWANAYHSTILPCPSGPYASQDATSLKRQLIHSTKLEKNWPRRRVASTPKLNIAGSTASRDAHARREDPATRVYSPTSIRRFTLPIPRPLALTAITGRWIVVVTGTGIWCIDLEAEEAQLGGTSEDYVVRPVELHKCVDTTLEFSFVVSAMDREGRMVLYVVAEERAHTGDEEG</sequence>
<dbReference type="Proteomes" id="UP000053647">
    <property type="component" value="Unassembled WGS sequence"/>
</dbReference>
<name>A0A0C9TJX5_PAXIN</name>
<evidence type="ECO:0000313" key="2">
    <source>
        <dbReference type="EMBL" id="KIJ15950.1"/>
    </source>
</evidence>
<dbReference type="PROSITE" id="PS50181">
    <property type="entry name" value="FBOX"/>
    <property type="match status" value="1"/>
</dbReference>
<dbReference type="HOGENOM" id="CLU_1289300_0_0_1"/>
<dbReference type="AlphaFoldDB" id="A0A0C9TJX5"/>
<reference evidence="3" key="2">
    <citation type="submission" date="2015-01" db="EMBL/GenBank/DDBJ databases">
        <title>Evolutionary Origins and Diversification of the Mycorrhizal Mutualists.</title>
        <authorList>
            <consortium name="DOE Joint Genome Institute"/>
            <consortium name="Mycorrhizal Genomics Consortium"/>
            <person name="Kohler A."/>
            <person name="Kuo A."/>
            <person name="Nagy L.G."/>
            <person name="Floudas D."/>
            <person name="Copeland A."/>
            <person name="Barry K.W."/>
            <person name="Cichocki N."/>
            <person name="Veneault-Fourrey C."/>
            <person name="LaButti K."/>
            <person name="Lindquist E.A."/>
            <person name="Lipzen A."/>
            <person name="Lundell T."/>
            <person name="Morin E."/>
            <person name="Murat C."/>
            <person name="Riley R."/>
            <person name="Ohm R."/>
            <person name="Sun H."/>
            <person name="Tunlid A."/>
            <person name="Henrissat B."/>
            <person name="Grigoriev I.V."/>
            <person name="Hibbett D.S."/>
            <person name="Martin F."/>
        </authorList>
    </citation>
    <scope>NUCLEOTIDE SEQUENCE [LARGE SCALE GENOMIC DNA]</scope>
    <source>
        <strain evidence="3">ATCC 200175</strain>
    </source>
</reference>
<evidence type="ECO:0000259" key="1">
    <source>
        <dbReference type="PROSITE" id="PS50181"/>
    </source>
</evidence>
<organism evidence="2 3">
    <name type="scientific">Paxillus involutus ATCC 200175</name>
    <dbReference type="NCBI Taxonomy" id="664439"/>
    <lineage>
        <taxon>Eukaryota</taxon>
        <taxon>Fungi</taxon>
        <taxon>Dikarya</taxon>
        <taxon>Basidiomycota</taxon>
        <taxon>Agaricomycotina</taxon>
        <taxon>Agaricomycetes</taxon>
        <taxon>Agaricomycetidae</taxon>
        <taxon>Boletales</taxon>
        <taxon>Paxilineae</taxon>
        <taxon>Paxillaceae</taxon>
        <taxon>Paxillus</taxon>
    </lineage>
</organism>
<protein>
    <recommendedName>
        <fullName evidence="1">F-box domain-containing protein</fullName>
    </recommendedName>
</protein>
<dbReference type="CDD" id="cd09917">
    <property type="entry name" value="F-box_SF"/>
    <property type="match status" value="1"/>
</dbReference>
<feature type="domain" description="F-box" evidence="1">
    <location>
        <begin position="1"/>
        <end position="45"/>
    </location>
</feature>
<gene>
    <name evidence="2" type="ORF">PAXINDRAFT_99301</name>
</gene>
<dbReference type="Gene3D" id="1.20.1280.50">
    <property type="match status" value="1"/>
</dbReference>
<dbReference type="Pfam" id="PF12937">
    <property type="entry name" value="F-box-like"/>
    <property type="match status" value="1"/>
</dbReference>
<dbReference type="OrthoDB" id="2640111at2759"/>
<dbReference type="EMBL" id="KN819335">
    <property type="protein sequence ID" value="KIJ15950.1"/>
    <property type="molecule type" value="Genomic_DNA"/>
</dbReference>